<feature type="compositionally biased region" description="Low complexity" evidence="1">
    <location>
        <begin position="43"/>
        <end position="52"/>
    </location>
</feature>
<dbReference type="Gene3D" id="1.10.10.60">
    <property type="entry name" value="Homeodomain-like"/>
    <property type="match status" value="2"/>
</dbReference>
<keyword evidence="5" id="KW-1185">Reference proteome</keyword>
<keyword evidence="4" id="KW-0238">DNA-binding</keyword>
<dbReference type="SMART" id="SM00717">
    <property type="entry name" value="SANT"/>
    <property type="match status" value="2"/>
</dbReference>
<feature type="domain" description="Myb-like" evidence="2">
    <location>
        <begin position="104"/>
        <end position="153"/>
    </location>
</feature>
<dbReference type="CDD" id="cd00167">
    <property type="entry name" value="SANT"/>
    <property type="match status" value="2"/>
</dbReference>
<evidence type="ECO:0000313" key="4">
    <source>
        <dbReference type="EMBL" id="KKY18074.1"/>
    </source>
</evidence>
<dbReference type="AlphaFoldDB" id="A0A0G2E5V0"/>
<gene>
    <name evidence="4" type="ORF">UCRPC4_g05278</name>
</gene>
<feature type="region of interest" description="Disordered" evidence="1">
    <location>
        <begin position="1"/>
        <end position="111"/>
    </location>
</feature>
<sequence>MPVSDNVDRSQSSQRRPPRPAPPLPLAFANPGPPQQPIPLAPAHPALANPQHSMQAPGPINPRKRGVNQASPATAKRDIDPSMTSSTMGESLPSMEPPGSPSSKRQRTNTPWTAVEEQLLKDLRDKGMSWGAIAESFPTRTEGSVKKHFYKDMHYATFGDDEAEALKEAIKEYETNKWKVIGQKLGKPAKACENYAREHFQSEL</sequence>
<dbReference type="PROSITE" id="PS50090">
    <property type="entry name" value="MYB_LIKE"/>
    <property type="match status" value="1"/>
</dbReference>
<dbReference type="Pfam" id="PF00249">
    <property type="entry name" value="Myb_DNA-binding"/>
    <property type="match status" value="2"/>
</dbReference>
<dbReference type="Proteomes" id="UP000053317">
    <property type="component" value="Unassembled WGS sequence"/>
</dbReference>
<dbReference type="SUPFAM" id="SSF46689">
    <property type="entry name" value="Homeodomain-like"/>
    <property type="match status" value="2"/>
</dbReference>
<dbReference type="EMBL" id="LCWF01000133">
    <property type="protein sequence ID" value="KKY18074.1"/>
    <property type="molecule type" value="Genomic_DNA"/>
</dbReference>
<feature type="domain" description="HTH myb-type" evidence="3">
    <location>
        <begin position="160"/>
        <end position="204"/>
    </location>
</feature>
<evidence type="ECO:0000259" key="3">
    <source>
        <dbReference type="PROSITE" id="PS51294"/>
    </source>
</evidence>
<dbReference type="InterPro" id="IPR001005">
    <property type="entry name" value="SANT/Myb"/>
</dbReference>
<dbReference type="InterPro" id="IPR009057">
    <property type="entry name" value="Homeodomain-like_sf"/>
</dbReference>
<evidence type="ECO:0000259" key="2">
    <source>
        <dbReference type="PROSITE" id="PS50090"/>
    </source>
</evidence>
<dbReference type="PROSITE" id="PS51294">
    <property type="entry name" value="HTH_MYB"/>
    <property type="match status" value="1"/>
</dbReference>
<name>A0A0G2E5V0_PHACM</name>
<reference evidence="4 5" key="2">
    <citation type="submission" date="2015-05" db="EMBL/GenBank/DDBJ databases">
        <authorList>
            <person name="Morales-Cruz A."/>
            <person name="Amrine K.C."/>
            <person name="Cantu D."/>
        </authorList>
    </citation>
    <scope>NUCLEOTIDE SEQUENCE [LARGE SCALE GENOMIC DNA]</scope>
    <source>
        <strain evidence="4">UCRPC4</strain>
    </source>
</reference>
<evidence type="ECO:0000313" key="5">
    <source>
        <dbReference type="Proteomes" id="UP000053317"/>
    </source>
</evidence>
<reference evidence="4 5" key="1">
    <citation type="submission" date="2015-05" db="EMBL/GenBank/DDBJ databases">
        <title>Distinctive expansion of gene families associated with plant cell wall degradation and secondary metabolism in the genomes of grapevine trunk pathogens.</title>
        <authorList>
            <person name="Lawrence D.P."/>
            <person name="Travadon R."/>
            <person name="Rolshausen P.E."/>
            <person name="Baumgartner K."/>
        </authorList>
    </citation>
    <scope>NUCLEOTIDE SEQUENCE [LARGE SCALE GENOMIC DNA]</scope>
    <source>
        <strain evidence="4">UCRPC4</strain>
    </source>
</reference>
<feature type="compositionally biased region" description="Pro residues" evidence="1">
    <location>
        <begin position="19"/>
        <end position="42"/>
    </location>
</feature>
<organism evidence="4 5">
    <name type="scientific">Phaeomoniella chlamydospora</name>
    <name type="common">Phaeoacremonium chlamydosporum</name>
    <dbReference type="NCBI Taxonomy" id="158046"/>
    <lineage>
        <taxon>Eukaryota</taxon>
        <taxon>Fungi</taxon>
        <taxon>Dikarya</taxon>
        <taxon>Ascomycota</taxon>
        <taxon>Pezizomycotina</taxon>
        <taxon>Eurotiomycetes</taxon>
        <taxon>Chaetothyriomycetidae</taxon>
        <taxon>Phaeomoniellales</taxon>
        <taxon>Phaeomoniellaceae</taxon>
        <taxon>Phaeomoniella</taxon>
    </lineage>
</organism>
<accession>A0A0G2E5V0</accession>
<evidence type="ECO:0000256" key="1">
    <source>
        <dbReference type="SAM" id="MobiDB-lite"/>
    </source>
</evidence>
<proteinExistence type="predicted"/>
<comment type="caution">
    <text evidence="4">The sequence shown here is derived from an EMBL/GenBank/DDBJ whole genome shotgun (WGS) entry which is preliminary data.</text>
</comment>
<dbReference type="GO" id="GO:0003677">
    <property type="term" value="F:DNA binding"/>
    <property type="evidence" value="ECO:0007669"/>
    <property type="project" value="UniProtKB-KW"/>
</dbReference>
<dbReference type="OrthoDB" id="2143914at2759"/>
<dbReference type="InterPro" id="IPR017930">
    <property type="entry name" value="Myb_dom"/>
</dbReference>
<protein>
    <submittedName>
        <fullName evidence="4">Putative myb dna-binding domain protein</fullName>
    </submittedName>
</protein>